<proteinExistence type="predicted"/>
<reference evidence="3" key="1">
    <citation type="journal article" date="2016" name="Nature">
        <title>Genome evolution in the allotetraploid frog Xenopus laevis.</title>
        <authorList>
            <person name="Session A.M."/>
            <person name="Uno Y."/>
            <person name="Kwon T."/>
            <person name="Chapman J.A."/>
            <person name="Toyoda A."/>
            <person name="Takahashi S."/>
            <person name="Fukui A."/>
            <person name="Hikosaka A."/>
            <person name="Suzuki A."/>
            <person name="Kondo M."/>
            <person name="van Heeringen S.J."/>
            <person name="Quigley I."/>
            <person name="Heinz S."/>
            <person name="Ogino H."/>
            <person name="Ochi H."/>
            <person name="Hellsten U."/>
            <person name="Lyons J.B."/>
            <person name="Simakov O."/>
            <person name="Putnam N."/>
            <person name="Stites J."/>
            <person name="Kuroki Y."/>
            <person name="Tanaka T."/>
            <person name="Michiue T."/>
            <person name="Watanabe M."/>
            <person name="Bogdanovic O."/>
            <person name="Lister R."/>
            <person name="Georgiou G."/>
            <person name="Paranjpe S.S."/>
            <person name="van Kruijsbergen I."/>
            <person name="Shu S."/>
            <person name="Carlson J."/>
            <person name="Kinoshita T."/>
            <person name="Ohta Y."/>
            <person name="Mawaribuchi S."/>
            <person name="Jenkins J."/>
            <person name="Grimwood J."/>
            <person name="Schmutz J."/>
            <person name="Mitros T."/>
            <person name="Mozaffari S.V."/>
            <person name="Suzuki Y."/>
            <person name="Haramoto Y."/>
            <person name="Yamamoto T.S."/>
            <person name="Takagi C."/>
            <person name="Heald R."/>
            <person name="Miller K."/>
            <person name="Haudenschild C."/>
            <person name="Kitzman J."/>
            <person name="Nakayama T."/>
            <person name="Izutsu Y."/>
            <person name="Robert J."/>
            <person name="Fortriede J."/>
            <person name="Burns K."/>
            <person name="Lotay V."/>
            <person name="Karimi K."/>
            <person name="Yasuoka Y."/>
            <person name="Dichmann D.S."/>
            <person name="Flajnik M.F."/>
            <person name="Houston D.W."/>
            <person name="Shendure J."/>
            <person name="DuPasquier L."/>
            <person name="Vize P.D."/>
            <person name="Zorn A.M."/>
            <person name="Ito M."/>
            <person name="Marcotte E.M."/>
            <person name="Wallingford J.B."/>
            <person name="Ito Y."/>
            <person name="Asashima M."/>
            <person name="Ueno N."/>
            <person name="Matsuda Y."/>
            <person name="Veenstra G.J."/>
            <person name="Fujiyama A."/>
            <person name="Harland R.M."/>
            <person name="Taira M."/>
            <person name="Rokhsar D.S."/>
        </authorList>
    </citation>
    <scope>NUCLEOTIDE SEQUENCE [LARGE SCALE GENOMIC DNA]</scope>
    <source>
        <strain evidence="3">J</strain>
    </source>
</reference>
<dbReference type="Proteomes" id="UP000694892">
    <property type="component" value="Chromosome 8S"/>
</dbReference>
<keyword evidence="1" id="KW-1133">Transmembrane helix</keyword>
<sequence length="77" mass="8513">MAESSREPFVYSLTLLRILPLAFTHILALCVCMAAGWVTENITDCTAGCSLYRTVLQPAEAEHNVKQSQQANTMPKQ</sequence>
<dbReference type="AlphaFoldDB" id="A0A974H5R6"/>
<evidence type="ECO:0000313" key="2">
    <source>
        <dbReference type="EMBL" id="OCT65869.1"/>
    </source>
</evidence>
<evidence type="ECO:0000256" key="1">
    <source>
        <dbReference type="SAM" id="Phobius"/>
    </source>
</evidence>
<dbReference type="EMBL" id="CM004481">
    <property type="protein sequence ID" value="OCT65869.1"/>
    <property type="molecule type" value="Genomic_DNA"/>
</dbReference>
<evidence type="ECO:0000313" key="3">
    <source>
        <dbReference type="Proteomes" id="UP000694892"/>
    </source>
</evidence>
<gene>
    <name evidence="2" type="ORF">XELAEV_18042119mg</name>
</gene>
<accession>A0A974H5R6</accession>
<name>A0A974H5R6_XENLA</name>
<feature type="transmembrane region" description="Helical" evidence="1">
    <location>
        <begin position="21"/>
        <end position="39"/>
    </location>
</feature>
<keyword evidence="1" id="KW-0812">Transmembrane</keyword>
<keyword evidence="1" id="KW-0472">Membrane</keyword>
<protein>
    <submittedName>
        <fullName evidence="2">Uncharacterized protein</fullName>
    </submittedName>
</protein>
<organism evidence="2 3">
    <name type="scientific">Xenopus laevis</name>
    <name type="common">African clawed frog</name>
    <dbReference type="NCBI Taxonomy" id="8355"/>
    <lineage>
        <taxon>Eukaryota</taxon>
        <taxon>Metazoa</taxon>
        <taxon>Chordata</taxon>
        <taxon>Craniata</taxon>
        <taxon>Vertebrata</taxon>
        <taxon>Euteleostomi</taxon>
        <taxon>Amphibia</taxon>
        <taxon>Batrachia</taxon>
        <taxon>Anura</taxon>
        <taxon>Pipoidea</taxon>
        <taxon>Pipidae</taxon>
        <taxon>Xenopodinae</taxon>
        <taxon>Xenopus</taxon>
        <taxon>Xenopus</taxon>
    </lineage>
</organism>